<sequence length="200" mass="21795">MIDMEPASLRQYYPRKVTDIMDFEDPDRWVVSDKPTCLQKAVGIAVSYQSPTARSLSGSSIEHRASRELVRKKSSVPVWLNGRGDRQTRVHDRDPLCLRGLDGLDITFRRAPDQPAINGGLAPGETEFPVSRPAIEIAIGLQGTADPLQGDAIPACPELYSGGERGHGAGLEELAQSACDSKVRDRRWRKVGTATILGGC</sequence>
<evidence type="ECO:0000313" key="1">
    <source>
        <dbReference type="EMBL" id="KAJ5110002.1"/>
    </source>
</evidence>
<dbReference type="Proteomes" id="UP001149074">
    <property type="component" value="Unassembled WGS sequence"/>
</dbReference>
<organism evidence="1 2">
    <name type="scientific">Penicillium argentinense</name>
    <dbReference type="NCBI Taxonomy" id="1131581"/>
    <lineage>
        <taxon>Eukaryota</taxon>
        <taxon>Fungi</taxon>
        <taxon>Dikarya</taxon>
        <taxon>Ascomycota</taxon>
        <taxon>Pezizomycotina</taxon>
        <taxon>Eurotiomycetes</taxon>
        <taxon>Eurotiomycetidae</taxon>
        <taxon>Eurotiales</taxon>
        <taxon>Aspergillaceae</taxon>
        <taxon>Penicillium</taxon>
    </lineage>
</organism>
<dbReference type="GeneID" id="81354120"/>
<name>A0A9W9G2D2_9EURO</name>
<evidence type="ECO:0000313" key="2">
    <source>
        <dbReference type="Proteomes" id="UP001149074"/>
    </source>
</evidence>
<protein>
    <submittedName>
        <fullName evidence="1">Uncharacterized protein</fullName>
    </submittedName>
</protein>
<accession>A0A9W9G2D2</accession>
<reference evidence="1" key="2">
    <citation type="journal article" date="2023" name="IMA Fungus">
        <title>Comparative genomic study of the Penicillium genus elucidates a diverse pangenome and 15 lateral gene transfer events.</title>
        <authorList>
            <person name="Petersen C."/>
            <person name="Sorensen T."/>
            <person name="Nielsen M.R."/>
            <person name="Sondergaard T.E."/>
            <person name="Sorensen J.L."/>
            <person name="Fitzpatrick D.A."/>
            <person name="Frisvad J.C."/>
            <person name="Nielsen K.L."/>
        </authorList>
    </citation>
    <scope>NUCLEOTIDE SEQUENCE</scope>
    <source>
        <strain evidence="1">IBT 30761</strain>
    </source>
</reference>
<keyword evidence="2" id="KW-1185">Reference proteome</keyword>
<dbReference type="AlphaFoldDB" id="A0A9W9G2D2"/>
<dbReference type="RefSeq" id="XP_056478113.1">
    <property type="nucleotide sequence ID" value="XM_056615141.1"/>
</dbReference>
<proteinExistence type="predicted"/>
<gene>
    <name evidence="1" type="ORF">N7532_002647</name>
</gene>
<dbReference type="EMBL" id="JAPQKI010000003">
    <property type="protein sequence ID" value="KAJ5110002.1"/>
    <property type="molecule type" value="Genomic_DNA"/>
</dbReference>
<reference evidence="1" key="1">
    <citation type="submission" date="2022-11" db="EMBL/GenBank/DDBJ databases">
        <authorList>
            <person name="Petersen C."/>
        </authorList>
    </citation>
    <scope>NUCLEOTIDE SEQUENCE</scope>
    <source>
        <strain evidence="1">IBT 30761</strain>
    </source>
</reference>
<comment type="caution">
    <text evidence="1">The sequence shown here is derived from an EMBL/GenBank/DDBJ whole genome shotgun (WGS) entry which is preliminary data.</text>
</comment>